<dbReference type="EMBL" id="ABLOKC030000012">
    <property type="protein sequence ID" value="EML1471764.1"/>
    <property type="molecule type" value="Genomic_DNA"/>
</dbReference>
<feature type="signal peptide" evidence="1">
    <location>
        <begin position="1"/>
        <end position="22"/>
    </location>
</feature>
<dbReference type="Pfam" id="PF07313">
    <property type="entry name" value="AmiA-like"/>
    <property type="match status" value="1"/>
</dbReference>
<dbReference type="InterPro" id="IPR038765">
    <property type="entry name" value="Papain-like_cys_pep_sf"/>
</dbReference>
<reference evidence="2" key="1">
    <citation type="submission" date="2024-02" db="EMBL/GenBank/DDBJ databases">
        <authorList>
            <consortium name="Clinical and Environmental Microbiology Branch: Whole genome sequencing antimicrobial resistance pathogens in the healthcare setting"/>
        </authorList>
    </citation>
    <scope>NUCLEOTIDE SEQUENCE</scope>
    <source>
        <strain evidence="2">2021DK-00143</strain>
    </source>
</reference>
<dbReference type="InterPro" id="IPR010846">
    <property type="entry name" value="AmiA-like"/>
</dbReference>
<feature type="chain" id="PRO_5044472040" evidence="1">
    <location>
        <begin position="23"/>
        <end position="263"/>
    </location>
</feature>
<dbReference type="KEGG" id="pge:LG71_18195"/>
<proteinExistence type="predicted"/>
<accession>A0AAI9GMF5</accession>
<dbReference type="SUPFAM" id="SSF54001">
    <property type="entry name" value="Cysteine proteinases"/>
    <property type="match status" value="1"/>
</dbReference>
<comment type="caution">
    <text evidence="2">The sequence shown here is derived from an EMBL/GenBank/DDBJ whole genome shotgun (WGS) entry which is preliminary data.</text>
</comment>
<dbReference type="Gene3D" id="2.30.260.10">
    <property type="entry name" value="putative xylanase like domain"/>
    <property type="match status" value="1"/>
</dbReference>
<evidence type="ECO:0000256" key="1">
    <source>
        <dbReference type="SAM" id="SignalP"/>
    </source>
</evidence>
<dbReference type="AlphaFoldDB" id="A0AAI9GMF5"/>
<keyword evidence="1" id="KW-0732">Signal</keyword>
<name>A0AAI9GMF5_PLUGE</name>
<organism evidence="2">
    <name type="scientific">Pluralibacter gergoviae</name>
    <name type="common">Enterobacter gergoviae</name>
    <dbReference type="NCBI Taxonomy" id="61647"/>
    <lineage>
        <taxon>Bacteria</taxon>
        <taxon>Pseudomonadati</taxon>
        <taxon>Pseudomonadota</taxon>
        <taxon>Gammaproteobacteria</taxon>
        <taxon>Enterobacterales</taxon>
        <taxon>Enterobacteriaceae</taxon>
        <taxon>Pluralibacter</taxon>
    </lineage>
</organism>
<sequence>MKRPVGKMLLLLMLALAGAARGADIAMDPQTANQVTRIVTTRVLPWAGEPHGTTLGRVSAAFLGTRYRAGTLIGGPDTAEALVADFSGVDCFTYVDYVEALSRSRDRQSFLQNLARIRYVGGRVGYLSRRHFFSDWFATQPRNAADITPLLSPRYRTAQKRLNLRPGGGEFIPGLGIRPRTINYIPGRAVDAGVVEKLKEGDYVGIYSPLAGLDVTHVGIVVRHDGQLWFRDASSLAAERKVMDSPFLAYVRQKPGIVVLRSP</sequence>
<dbReference type="Gene3D" id="1.10.3670.10">
    <property type="entry name" value="Putative xylanase like domain"/>
    <property type="match status" value="1"/>
</dbReference>
<protein>
    <submittedName>
        <fullName evidence="2">DUF1460 domain-containing protein</fullName>
    </submittedName>
</protein>
<evidence type="ECO:0000313" key="2">
    <source>
        <dbReference type="EMBL" id="EML1471764.1"/>
    </source>
</evidence>
<dbReference type="RefSeq" id="WP_043084325.1">
    <property type="nucleotide sequence ID" value="NZ_CP009450.1"/>
</dbReference>
<gene>
    <name evidence="2" type="ORF">QEG54_002503</name>
</gene>